<accession>A0A2S0NH72</accession>
<feature type="transmembrane region" description="Helical" evidence="1">
    <location>
        <begin position="51"/>
        <end position="69"/>
    </location>
</feature>
<dbReference type="OrthoDB" id="8097886at2"/>
<keyword evidence="3" id="KW-1185">Reference proteome</keyword>
<dbReference type="AlphaFoldDB" id="A0A2S0NH72"/>
<organism evidence="2 3">
    <name type="scientific">Phreatobacter cathodiphilus</name>
    <dbReference type="NCBI Taxonomy" id="1868589"/>
    <lineage>
        <taxon>Bacteria</taxon>
        <taxon>Pseudomonadati</taxon>
        <taxon>Pseudomonadota</taxon>
        <taxon>Alphaproteobacteria</taxon>
        <taxon>Hyphomicrobiales</taxon>
        <taxon>Phreatobacteraceae</taxon>
        <taxon>Phreatobacter</taxon>
    </lineage>
</organism>
<dbReference type="EMBL" id="CP027668">
    <property type="protein sequence ID" value="AVO47366.1"/>
    <property type="molecule type" value="Genomic_DNA"/>
</dbReference>
<feature type="transmembrane region" description="Helical" evidence="1">
    <location>
        <begin position="76"/>
        <end position="96"/>
    </location>
</feature>
<name>A0A2S0NH72_9HYPH</name>
<keyword evidence="1" id="KW-0472">Membrane</keyword>
<evidence type="ECO:0000313" key="3">
    <source>
        <dbReference type="Proteomes" id="UP000237889"/>
    </source>
</evidence>
<dbReference type="RefSeq" id="WP_106750736.1">
    <property type="nucleotide sequence ID" value="NZ_CP027668.1"/>
</dbReference>
<protein>
    <submittedName>
        <fullName evidence="2">Uncharacterized protein</fullName>
    </submittedName>
</protein>
<evidence type="ECO:0000256" key="1">
    <source>
        <dbReference type="SAM" id="Phobius"/>
    </source>
</evidence>
<sequence>MNRRHAVTVALCWGLLCLALAFVEWASLSMVGFPDGHLTVFDRETVSPRRVLLVLCVAQALIIPTLALAGRLRRGAALALAIVAAGLLVVAPMVALPGCPGSPACRAAYEALTGRVLDHGIGG</sequence>
<proteinExistence type="predicted"/>
<keyword evidence="1" id="KW-0812">Transmembrane</keyword>
<evidence type="ECO:0000313" key="2">
    <source>
        <dbReference type="EMBL" id="AVO47366.1"/>
    </source>
</evidence>
<dbReference type="KEGG" id="phr:C6569_21260"/>
<keyword evidence="1" id="KW-1133">Transmembrane helix</keyword>
<gene>
    <name evidence="2" type="ORF">C6569_21260</name>
</gene>
<reference evidence="2 3" key="1">
    <citation type="submission" date="2018-03" db="EMBL/GenBank/DDBJ databases">
        <title>Genome sequencing of Phreatobacter sp.</title>
        <authorList>
            <person name="Kim S.-J."/>
            <person name="Heo J."/>
            <person name="Kwon S.-W."/>
        </authorList>
    </citation>
    <scope>NUCLEOTIDE SEQUENCE [LARGE SCALE GENOMIC DNA]</scope>
    <source>
        <strain evidence="2 3">S-12</strain>
    </source>
</reference>
<dbReference type="Proteomes" id="UP000237889">
    <property type="component" value="Chromosome"/>
</dbReference>